<keyword evidence="7" id="KW-1185">Reference proteome</keyword>
<organism evidence="6 7">
    <name type="scientific">Christiangramia echinicola</name>
    <dbReference type="NCBI Taxonomy" id="279359"/>
    <lineage>
        <taxon>Bacteria</taxon>
        <taxon>Pseudomonadati</taxon>
        <taxon>Bacteroidota</taxon>
        <taxon>Flavobacteriia</taxon>
        <taxon>Flavobacteriales</taxon>
        <taxon>Flavobacteriaceae</taxon>
        <taxon>Christiangramia</taxon>
    </lineage>
</organism>
<protein>
    <submittedName>
        <fullName evidence="6">Lipopolysaccharide transport system ATP-binding protein</fullName>
    </submittedName>
</protein>
<keyword evidence="2" id="KW-0813">Transport</keyword>
<feature type="domain" description="ABC transporter" evidence="5">
    <location>
        <begin position="27"/>
        <end position="256"/>
    </location>
</feature>
<dbReference type="GO" id="GO:0016887">
    <property type="term" value="F:ATP hydrolysis activity"/>
    <property type="evidence" value="ECO:0007669"/>
    <property type="project" value="InterPro"/>
</dbReference>
<evidence type="ECO:0000259" key="5">
    <source>
        <dbReference type="PROSITE" id="PS50893"/>
    </source>
</evidence>
<dbReference type="PROSITE" id="PS00211">
    <property type="entry name" value="ABC_TRANSPORTER_1"/>
    <property type="match status" value="1"/>
</dbReference>
<evidence type="ECO:0000256" key="2">
    <source>
        <dbReference type="ARBA" id="ARBA00022448"/>
    </source>
</evidence>
<keyword evidence="4 6" id="KW-0067">ATP-binding</keyword>
<dbReference type="AlphaFoldDB" id="A0A1H1L5R4"/>
<dbReference type="CDD" id="cd03220">
    <property type="entry name" value="ABC_KpsT_Wzt"/>
    <property type="match status" value="1"/>
</dbReference>
<evidence type="ECO:0000256" key="4">
    <source>
        <dbReference type="ARBA" id="ARBA00022840"/>
    </source>
</evidence>
<dbReference type="Pfam" id="PF00005">
    <property type="entry name" value="ABC_tran"/>
    <property type="match status" value="1"/>
</dbReference>
<dbReference type="Gene3D" id="2.70.50.60">
    <property type="entry name" value="abc- transporter (atp binding component) like domain"/>
    <property type="match status" value="1"/>
</dbReference>
<keyword evidence="3" id="KW-0547">Nucleotide-binding</keyword>
<dbReference type="SUPFAM" id="SSF52540">
    <property type="entry name" value="P-loop containing nucleoside triphosphate hydrolases"/>
    <property type="match status" value="1"/>
</dbReference>
<dbReference type="InterPro" id="IPR015860">
    <property type="entry name" value="ABC_transpr_TagH-like"/>
</dbReference>
<comment type="similarity">
    <text evidence="1">Belongs to the ABC transporter superfamily.</text>
</comment>
<dbReference type="Gene3D" id="3.40.50.300">
    <property type="entry name" value="P-loop containing nucleotide triphosphate hydrolases"/>
    <property type="match status" value="1"/>
</dbReference>
<dbReference type="STRING" id="1250231.SAMN04488552_0545"/>
<evidence type="ECO:0000313" key="7">
    <source>
        <dbReference type="Proteomes" id="UP000198858"/>
    </source>
</evidence>
<evidence type="ECO:0000256" key="1">
    <source>
        <dbReference type="ARBA" id="ARBA00005417"/>
    </source>
</evidence>
<accession>A0A1H1L5R4</accession>
<dbReference type="PANTHER" id="PTHR46743:SF2">
    <property type="entry name" value="TEICHOIC ACIDS EXPORT ATP-BINDING PROTEIN TAGH"/>
    <property type="match status" value="1"/>
</dbReference>
<dbReference type="GO" id="GO:0016020">
    <property type="term" value="C:membrane"/>
    <property type="evidence" value="ECO:0007669"/>
    <property type="project" value="InterPro"/>
</dbReference>
<evidence type="ECO:0000256" key="3">
    <source>
        <dbReference type="ARBA" id="ARBA00022741"/>
    </source>
</evidence>
<gene>
    <name evidence="6" type="ORF">SAMN04488552_0545</name>
</gene>
<dbReference type="Proteomes" id="UP000198858">
    <property type="component" value="Chromosome I"/>
</dbReference>
<evidence type="ECO:0000313" key="6">
    <source>
        <dbReference type="EMBL" id="SDR69259.1"/>
    </source>
</evidence>
<dbReference type="InterPro" id="IPR017871">
    <property type="entry name" value="ABC_transporter-like_CS"/>
</dbReference>
<dbReference type="SMART" id="SM00382">
    <property type="entry name" value="AAA"/>
    <property type="match status" value="1"/>
</dbReference>
<dbReference type="RefSeq" id="WP_089661193.1">
    <property type="nucleotide sequence ID" value="NZ_LT629745.1"/>
</dbReference>
<dbReference type="GO" id="GO:0140359">
    <property type="term" value="F:ABC-type transporter activity"/>
    <property type="evidence" value="ECO:0007669"/>
    <property type="project" value="InterPro"/>
</dbReference>
<sequence length="409" mass="45748">MEDKEVLVKVEGLSKKFCKDLKTSLKYGVQDLFSNVRGNRNERLLRDKEFWAVKDVSFELRRGECLGLIGHNGAGKSTLLKILNGLIKPDAGKVTIKGRVGALIELGAGFNPILTGRENIFNNGAVLGFSRKEIGEKLEEIIDFAEIREFIDMPVQNFSSGMKVRLGFAVAAQMEPDVLIIDEVLAVGDVAFRMKCYNTITALLPKTAIIFVSHSMPQVSKISTSALLLRRGEVKSYSHNISNVINKYFIDTPTERKSVVTGNGKAKVLSKKLVHQAQADVRDEILIKKGNIIKLFLEMEIDSSVYEYGIRLIIYDNELKGIMEVNSLNEGIVFENGGNVQKLELEFTNPLNHGNYLITLIVIEVLKDGRIGERLLRQEGLFDFKSLNTQNGYESYIPISVSSSWNKIK</sequence>
<dbReference type="InterPro" id="IPR003593">
    <property type="entry name" value="AAA+_ATPase"/>
</dbReference>
<dbReference type="PANTHER" id="PTHR46743">
    <property type="entry name" value="TEICHOIC ACIDS EXPORT ATP-BINDING PROTEIN TAGH"/>
    <property type="match status" value="1"/>
</dbReference>
<reference evidence="6 7" key="1">
    <citation type="submission" date="2016-10" db="EMBL/GenBank/DDBJ databases">
        <authorList>
            <person name="Varghese N."/>
            <person name="Submissions S."/>
        </authorList>
    </citation>
    <scope>NUCLEOTIDE SEQUENCE [LARGE SCALE GENOMIC DNA]</scope>
    <source>
        <strain evidence="6 7">Mar_2010_102</strain>
    </source>
</reference>
<name>A0A1H1L5R4_9FLAO</name>
<proteinExistence type="inferred from homology"/>
<dbReference type="PROSITE" id="PS50893">
    <property type="entry name" value="ABC_TRANSPORTER_2"/>
    <property type="match status" value="1"/>
</dbReference>
<dbReference type="InterPro" id="IPR027417">
    <property type="entry name" value="P-loop_NTPase"/>
</dbReference>
<dbReference type="InterPro" id="IPR050683">
    <property type="entry name" value="Bact_Polysacc_Export_ATP-bd"/>
</dbReference>
<dbReference type="GO" id="GO:0005524">
    <property type="term" value="F:ATP binding"/>
    <property type="evidence" value="ECO:0007669"/>
    <property type="project" value="UniProtKB-KW"/>
</dbReference>
<dbReference type="InterPro" id="IPR003439">
    <property type="entry name" value="ABC_transporter-like_ATP-bd"/>
</dbReference>
<dbReference type="EMBL" id="LT629745">
    <property type="protein sequence ID" value="SDR69259.1"/>
    <property type="molecule type" value="Genomic_DNA"/>
</dbReference>